<comment type="similarity">
    <text evidence="1">Belongs to the SPATA31 family.</text>
</comment>
<dbReference type="Proteomes" id="UP000005225">
    <property type="component" value="Unassembled WGS sequence"/>
</dbReference>
<dbReference type="OMA" id="SECCHIL"/>
<evidence type="ECO:0000256" key="1">
    <source>
        <dbReference type="ARBA" id="ARBA00035009"/>
    </source>
</evidence>
<feature type="compositionally biased region" description="Basic and acidic residues" evidence="2">
    <location>
        <begin position="151"/>
        <end position="161"/>
    </location>
</feature>
<feature type="compositionally biased region" description="Basic and acidic residues" evidence="2">
    <location>
        <begin position="270"/>
        <end position="287"/>
    </location>
</feature>
<feature type="compositionally biased region" description="Basic residues" evidence="2">
    <location>
        <begin position="296"/>
        <end position="305"/>
    </location>
</feature>
<evidence type="ECO:0000256" key="2">
    <source>
        <dbReference type="SAM" id="MobiDB-lite"/>
    </source>
</evidence>
<name>H0XI92_OTOGA</name>
<reference evidence="3" key="3">
    <citation type="submission" date="2025-09" db="UniProtKB">
        <authorList>
            <consortium name="Ensembl"/>
        </authorList>
    </citation>
    <scope>IDENTIFICATION</scope>
</reference>
<feature type="region of interest" description="Disordered" evidence="2">
    <location>
        <begin position="143"/>
        <end position="171"/>
    </location>
</feature>
<reference evidence="4" key="1">
    <citation type="submission" date="2011-03" db="EMBL/GenBank/DDBJ databases">
        <title>Version 3 of the genome sequence of Otolemur garnettii (Bushbaby).</title>
        <authorList>
            <consortium name="The Broad Institute Genome Sequencing Platform"/>
            <person name="Di Palma F."/>
            <person name="Johnson J."/>
            <person name="Lander E.S."/>
            <person name="Lindblad-Toh K."/>
            <person name="Jaffe D.B."/>
            <person name="Gnerre S."/>
            <person name="MacCallum I."/>
            <person name="Przybylski D."/>
            <person name="Ribeiro F.J."/>
            <person name="Burton J.N."/>
            <person name="Walker B.J."/>
            <person name="Sharpe T."/>
            <person name="Hall G."/>
        </authorList>
    </citation>
    <scope>NUCLEOTIDE SEQUENCE [LARGE SCALE GENOMIC DNA]</scope>
</reference>
<dbReference type="InParanoid" id="H0XI92"/>
<protein>
    <submittedName>
        <fullName evidence="3">Uncharacterized protein</fullName>
    </submittedName>
</protein>
<reference evidence="3" key="2">
    <citation type="submission" date="2025-08" db="UniProtKB">
        <authorList>
            <consortium name="Ensembl"/>
        </authorList>
    </citation>
    <scope>IDENTIFICATION</scope>
</reference>
<dbReference type="AlphaFoldDB" id="H0XI92"/>
<dbReference type="eggNOG" id="ENOG502SM6T">
    <property type="taxonomic scope" value="Eukaryota"/>
</dbReference>
<accession>H0XI92</accession>
<dbReference type="HOGENOM" id="CLU_077057_0_0_1"/>
<dbReference type="PANTHER" id="PTHR21859:SF15">
    <property type="entry name" value="PROTEIN SPATA31F1-RELATED"/>
    <property type="match status" value="1"/>
</dbReference>
<feature type="region of interest" description="Disordered" evidence="2">
    <location>
        <begin position="249"/>
        <end position="343"/>
    </location>
</feature>
<dbReference type="STRING" id="30611.ENSOGAP00000015832"/>
<dbReference type="Ensembl" id="ENSOGAT00000026164.1">
    <property type="protein sequence ID" value="ENSOGAP00000015832.1"/>
    <property type="gene ID" value="ENSOGAG00000025520.1"/>
</dbReference>
<proteinExistence type="inferred from homology"/>
<sequence length="357" mass="39136">EKLETTLRHKYLAFLSGLPALYYVALSRAMAPAVTSKPVTTEMVPESVEVPAEPLAEMISLEGERSSPGPCSQDNNETCADAAEELQPAVEVEGTMEAVSQHSQIHSSNPVSLKTHILAKLNFHLRKKILEIQMGIPIRARESMEQTAAVPEDKSTRDSHRSRNNQGKTLVQELSIPPDTRAPDLHPVNVTEQLATDLKPVQQNHKQPSSRAVPQGSAHWISKIPQPSGYMTEAQVLCVQVEAKKIEDPGKPKVVGDHGAGDAGFSLSSTREERHPGEDQRPADRLPNKISQGSWRHSHRFHHLAHPCQHSPQHHPQPELSDLHPGAPGGKAPENALQDSQTELNVILKPEIIPKTA</sequence>
<organism evidence="3 4">
    <name type="scientific">Otolemur garnettii</name>
    <name type="common">Small-eared galago</name>
    <name type="synonym">Garnett's greater bushbaby</name>
    <dbReference type="NCBI Taxonomy" id="30611"/>
    <lineage>
        <taxon>Eukaryota</taxon>
        <taxon>Metazoa</taxon>
        <taxon>Chordata</taxon>
        <taxon>Craniata</taxon>
        <taxon>Vertebrata</taxon>
        <taxon>Euteleostomi</taxon>
        <taxon>Mammalia</taxon>
        <taxon>Eutheria</taxon>
        <taxon>Euarchontoglires</taxon>
        <taxon>Primates</taxon>
        <taxon>Strepsirrhini</taxon>
        <taxon>Lorisiformes</taxon>
        <taxon>Galagidae</taxon>
        <taxon>Otolemur</taxon>
    </lineage>
</organism>
<keyword evidence="4" id="KW-1185">Reference proteome</keyword>
<dbReference type="GeneTree" id="ENSGT00950000183043"/>
<evidence type="ECO:0000313" key="3">
    <source>
        <dbReference type="Ensembl" id="ENSOGAP00000015832.1"/>
    </source>
</evidence>
<dbReference type="PANTHER" id="PTHR21859">
    <property type="entry name" value="ACROSOME-SPECIFIC PROTEIN"/>
    <property type="match status" value="1"/>
</dbReference>
<dbReference type="EMBL" id="AAQR03161448">
    <property type="status" value="NOT_ANNOTATED_CDS"/>
    <property type="molecule type" value="Genomic_DNA"/>
</dbReference>
<feature type="compositionally biased region" description="Basic and acidic residues" evidence="2">
    <location>
        <begin position="249"/>
        <end position="260"/>
    </location>
</feature>
<evidence type="ECO:0000313" key="4">
    <source>
        <dbReference type="Proteomes" id="UP000005225"/>
    </source>
</evidence>